<evidence type="ECO:0000313" key="2">
    <source>
        <dbReference type="EMBL" id="PBK86731.1"/>
    </source>
</evidence>
<dbReference type="OrthoDB" id="10604259at2759"/>
<feature type="region of interest" description="Disordered" evidence="1">
    <location>
        <begin position="171"/>
        <end position="197"/>
    </location>
</feature>
<protein>
    <submittedName>
        <fullName evidence="2">Uncharacterized protein</fullName>
    </submittedName>
</protein>
<organism evidence="2 3">
    <name type="scientific">Armillaria gallica</name>
    <name type="common">Bulbous honey fungus</name>
    <name type="synonym">Armillaria bulbosa</name>
    <dbReference type="NCBI Taxonomy" id="47427"/>
    <lineage>
        <taxon>Eukaryota</taxon>
        <taxon>Fungi</taxon>
        <taxon>Dikarya</taxon>
        <taxon>Basidiomycota</taxon>
        <taxon>Agaricomycotina</taxon>
        <taxon>Agaricomycetes</taxon>
        <taxon>Agaricomycetidae</taxon>
        <taxon>Agaricales</taxon>
        <taxon>Marasmiineae</taxon>
        <taxon>Physalacriaceae</taxon>
        <taxon>Armillaria</taxon>
    </lineage>
</organism>
<dbReference type="InParanoid" id="A0A2H3CUL6"/>
<dbReference type="EMBL" id="KZ293682">
    <property type="protein sequence ID" value="PBK86731.1"/>
    <property type="molecule type" value="Genomic_DNA"/>
</dbReference>
<dbReference type="AlphaFoldDB" id="A0A2H3CUL6"/>
<gene>
    <name evidence="2" type="ORF">ARMGADRAFT_1035296</name>
</gene>
<dbReference type="Proteomes" id="UP000217790">
    <property type="component" value="Unassembled WGS sequence"/>
</dbReference>
<accession>A0A2H3CUL6</accession>
<reference evidence="3" key="1">
    <citation type="journal article" date="2017" name="Nat. Ecol. Evol.">
        <title>Genome expansion and lineage-specific genetic innovations in the forest pathogenic fungi Armillaria.</title>
        <authorList>
            <person name="Sipos G."/>
            <person name="Prasanna A.N."/>
            <person name="Walter M.C."/>
            <person name="O'Connor E."/>
            <person name="Balint B."/>
            <person name="Krizsan K."/>
            <person name="Kiss B."/>
            <person name="Hess J."/>
            <person name="Varga T."/>
            <person name="Slot J."/>
            <person name="Riley R."/>
            <person name="Boka B."/>
            <person name="Rigling D."/>
            <person name="Barry K."/>
            <person name="Lee J."/>
            <person name="Mihaltcheva S."/>
            <person name="LaButti K."/>
            <person name="Lipzen A."/>
            <person name="Waldron R."/>
            <person name="Moloney N.M."/>
            <person name="Sperisen C."/>
            <person name="Kredics L."/>
            <person name="Vagvoelgyi C."/>
            <person name="Patrignani A."/>
            <person name="Fitzpatrick D."/>
            <person name="Nagy I."/>
            <person name="Doyle S."/>
            <person name="Anderson J.B."/>
            <person name="Grigoriev I.V."/>
            <person name="Gueldener U."/>
            <person name="Muensterkoetter M."/>
            <person name="Nagy L.G."/>
        </authorList>
    </citation>
    <scope>NUCLEOTIDE SEQUENCE [LARGE SCALE GENOMIC DNA]</scope>
    <source>
        <strain evidence="3">Ar21-2</strain>
    </source>
</reference>
<keyword evidence="3" id="KW-1185">Reference proteome</keyword>
<name>A0A2H3CUL6_ARMGA</name>
<feature type="compositionally biased region" description="Polar residues" evidence="1">
    <location>
        <begin position="186"/>
        <end position="197"/>
    </location>
</feature>
<proteinExistence type="predicted"/>
<evidence type="ECO:0000313" key="3">
    <source>
        <dbReference type="Proteomes" id="UP000217790"/>
    </source>
</evidence>
<evidence type="ECO:0000256" key="1">
    <source>
        <dbReference type="SAM" id="MobiDB-lite"/>
    </source>
</evidence>
<sequence length="197" mass="22009">MAIQYRVINEGCEEDHYGRDVFDENGTVLSSSMRVSTNVISRYKPCRQERSIALRVCELHFRHGRWPLSVYIKIYGIQRVVNHRYLSGNSTISTSTFPGRPSYSDHFHLRKIARATSILNGKCQDLHHTLLLASDVFKSNTATSRLGEGRPGPDEGHRHFGLMDGIVQPAVKGITKPPPPRPLSLNAGSILSSEKNG</sequence>